<dbReference type="CDD" id="cd06225">
    <property type="entry name" value="HAMP"/>
    <property type="match status" value="1"/>
</dbReference>
<sequence>MANRFAGKRLEVRGKTLFPTPHSPLPIPHFSMKPFQPAIALMNRLKYPQKFAAISCLFILPLSLVTYFLISEIQTRINFAAKEIIGNSYLRPLSELWVALPQLKILRDSNSIQNSSEIISTENKIDNSLSQLKPVELKFGKVLGTSDKFNQLRNNWINSKTNRYSNNKSAEYNLLINQIHDLRSHVGNQSNLILDPDLDTYYLMDATLLKLPEMQRILAEIQSISQSIKIHKKVTPLERAELIILLGMLRDSNSELMDNIDVAFTNNPPGNLRPKLTQTLNLFTQNIKKLTERVNPLIDSEKVPQPDDYFADAEQNLKQSSLLWNQIIDELDFLLQYRIDGFARKQILLYIFIFIILAIVVYIFVGFYLGLIQTISSLSGASKQMVEGNFADEIALDTQDELTEVVKSFNNIAVALVKANQEISQLNHRLKTENIRMGAELEITRKIQQMILPKDYELAQISGLDIAGFMKPASEVGGDYYDVLQSKGAIKIGIGDVTGHGLESGVLMLMVQTAVRTLLENNETDYRKFLDTLNRTIYNNVQRMNSDKNLSLSLLDYQEGTLHLSGQHEEMIVVRKEGAIERIDTLDLGFPIGLEADITDFISQIEIQLHSGDGVVLYTDGITEAENMENVLYGMERLCEVISNNWQKSAVEIREAVIEDLQQHIGEQKVYDDITLLVLKQK</sequence>
<keyword evidence="2" id="KW-0812">Transmembrane</keyword>
<dbReference type="InterPro" id="IPR036457">
    <property type="entry name" value="PPM-type-like_dom_sf"/>
</dbReference>
<dbReference type="SMART" id="SM00331">
    <property type="entry name" value="PP2C_SIG"/>
    <property type="match status" value="1"/>
</dbReference>
<evidence type="ECO:0000256" key="2">
    <source>
        <dbReference type="SAM" id="Phobius"/>
    </source>
</evidence>
<name>A0AAE3KK86_9CYAN</name>
<dbReference type="PANTHER" id="PTHR43156">
    <property type="entry name" value="STAGE II SPORULATION PROTEIN E-RELATED"/>
    <property type="match status" value="1"/>
</dbReference>
<feature type="transmembrane region" description="Helical" evidence="2">
    <location>
        <begin position="51"/>
        <end position="70"/>
    </location>
</feature>
<dbReference type="InterPro" id="IPR001932">
    <property type="entry name" value="PPM-type_phosphatase-like_dom"/>
</dbReference>
<feature type="domain" description="HAMP" evidence="3">
    <location>
        <begin position="369"/>
        <end position="421"/>
    </location>
</feature>
<dbReference type="PANTHER" id="PTHR43156:SF2">
    <property type="entry name" value="STAGE II SPORULATION PROTEIN E"/>
    <property type="match status" value="1"/>
</dbReference>
<comment type="caution">
    <text evidence="4">The sequence shown here is derived from an EMBL/GenBank/DDBJ whole genome shotgun (WGS) entry which is preliminary data.</text>
</comment>
<evidence type="ECO:0000313" key="4">
    <source>
        <dbReference type="EMBL" id="MCP2727305.1"/>
    </source>
</evidence>
<dbReference type="PROSITE" id="PS50885">
    <property type="entry name" value="HAMP"/>
    <property type="match status" value="1"/>
</dbReference>
<dbReference type="GO" id="GO:0016791">
    <property type="term" value="F:phosphatase activity"/>
    <property type="evidence" value="ECO:0007669"/>
    <property type="project" value="TreeGrafter"/>
</dbReference>
<protein>
    <submittedName>
        <fullName evidence="4">SpoIIE family protein phosphatase</fullName>
    </submittedName>
</protein>
<keyword evidence="1" id="KW-0378">Hydrolase</keyword>
<dbReference type="Proteomes" id="UP001204953">
    <property type="component" value="Unassembled WGS sequence"/>
</dbReference>
<feature type="transmembrane region" description="Helical" evidence="2">
    <location>
        <begin position="347"/>
        <end position="369"/>
    </location>
</feature>
<organism evidence="4 5">
    <name type="scientific">Limnofasciculus baicalensis BBK-W-15</name>
    <dbReference type="NCBI Taxonomy" id="2699891"/>
    <lineage>
        <taxon>Bacteria</taxon>
        <taxon>Bacillati</taxon>
        <taxon>Cyanobacteriota</taxon>
        <taxon>Cyanophyceae</taxon>
        <taxon>Coleofasciculales</taxon>
        <taxon>Coleofasciculaceae</taxon>
        <taxon>Limnofasciculus</taxon>
        <taxon>Limnofasciculus baicalensis</taxon>
    </lineage>
</organism>
<dbReference type="GO" id="GO:0007165">
    <property type="term" value="P:signal transduction"/>
    <property type="evidence" value="ECO:0007669"/>
    <property type="project" value="InterPro"/>
</dbReference>
<keyword evidence="2" id="KW-0472">Membrane</keyword>
<evidence type="ECO:0000313" key="5">
    <source>
        <dbReference type="Proteomes" id="UP001204953"/>
    </source>
</evidence>
<reference evidence="4" key="1">
    <citation type="submission" date="2022-06" db="EMBL/GenBank/DDBJ databases">
        <title>New cyanobacteria of genus Symplocastrum in benthos of Lake Baikal.</title>
        <authorList>
            <person name="Sorokovikova E."/>
            <person name="Tikhonova I."/>
            <person name="Krasnopeev A."/>
            <person name="Evseev P."/>
            <person name="Gladkikh A."/>
            <person name="Belykh O."/>
        </authorList>
    </citation>
    <scope>NUCLEOTIDE SEQUENCE</scope>
    <source>
        <strain evidence="4">BBK-W-15</strain>
    </source>
</reference>
<dbReference type="SUPFAM" id="SSF81606">
    <property type="entry name" value="PP2C-like"/>
    <property type="match status" value="1"/>
</dbReference>
<dbReference type="EMBL" id="JAMZMM010000011">
    <property type="protein sequence ID" value="MCP2727305.1"/>
    <property type="molecule type" value="Genomic_DNA"/>
</dbReference>
<evidence type="ECO:0000259" key="3">
    <source>
        <dbReference type="PROSITE" id="PS50885"/>
    </source>
</evidence>
<dbReference type="AlphaFoldDB" id="A0AAE3KK86"/>
<dbReference type="InterPro" id="IPR003660">
    <property type="entry name" value="HAMP_dom"/>
</dbReference>
<gene>
    <name evidence="4" type="ORF">NJ959_02305</name>
</gene>
<dbReference type="InterPro" id="IPR052016">
    <property type="entry name" value="Bact_Sigma-Reg"/>
</dbReference>
<accession>A0AAE3KK86</accession>
<dbReference type="Gene3D" id="6.10.340.10">
    <property type="match status" value="1"/>
</dbReference>
<evidence type="ECO:0000256" key="1">
    <source>
        <dbReference type="ARBA" id="ARBA00022801"/>
    </source>
</evidence>
<keyword evidence="2" id="KW-1133">Transmembrane helix</keyword>
<keyword evidence="5" id="KW-1185">Reference proteome</keyword>
<dbReference type="Pfam" id="PF07228">
    <property type="entry name" value="SpoIIE"/>
    <property type="match status" value="1"/>
</dbReference>
<proteinExistence type="predicted"/>
<dbReference type="Gene3D" id="3.60.40.10">
    <property type="entry name" value="PPM-type phosphatase domain"/>
    <property type="match status" value="1"/>
</dbReference>
<dbReference type="GO" id="GO:0016020">
    <property type="term" value="C:membrane"/>
    <property type="evidence" value="ECO:0007669"/>
    <property type="project" value="InterPro"/>
</dbReference>